<comment type="caution">
    <text evidence="1">The sequence shown here is derived from an EMBL/GenBank/DDBJ whole genome shotgun (WGS) entry which is preliminary data.</text>
</comment>
<name>A0ABP7SRW7_9SPHN</name>
<gene>
    <name evidence="1" type="ORF">GCM10022280_12700</name>
</gene>
<dbReference type="EMBL" id="BAABBQ010000001">
    <property type="protein sequence ID" value="GAA4015421.1"/>
    <property type="molecule type" value="Genomic_DNA"/>
</dbReference>
<sequence>MPSPILKAEGPSILRIGFDPAEFAKLLPDQRQELVRWHVARVLSGEESASEEWTRLGLRVELRPWEERKA</sequence>
<dbReference type="Proteomes" id="UP001500235">
    <property type="component" value="Unassembled WGS sequence"/>
</dbReference>
<evidence type="ECO:0000313" key="2">
    <source>
        <dbReference type="Proteomes" id="UP001500235"/>
    </source>
</evidence>
<protein>
    <submittedName>
        <fullName evidence="1">Uncharacterized protein</fullName>
    </submittedName>
</protein>
<organism evidence="1 2">
    <name type="scientific">Sphingomonas swuensis</name>
    <dbReference type="NCBI Taxonomy" id="977800"/>
    <lineage>
        <taxon>Bacteria</taxon>
        <taxon>Pseudomonadati</taxon>
        <taxon>Pseudomonadota</taxon>
        <taxon>Alphaproteobacteria</taxon>
        <taxon>Sphingomonadales</taxon>
        <taxon>Sphingomonadaceae</taxon>
        <taxon>Sphingomonas</taxon>
    </lineage>
</organism>
<accession>A0ABP7SRW7</accession>
<evidence type="ECO:0000313" key="1">
    <source>
        <dbReference type="EMBL" id="GAA4015421.1"/>
    </source>
</evidence>
<keyword evidence="2" id="KW-1185">Reference proteome</keyword>
<reference evidence="2" key="1">
    <citation type="journal article" date="2019" name="Int. J. Syst. Evol. Microbiol.">
        <title>The Global Catalogue of Microorganisms (GCM) 10K type strain sequencing project: providing services to taxonomists for standard genome sequencing and annotation.</title>
        <authorList>
            <consortium name="The Broad Institute Genomics Platform"/>
            <consortium name="The Broad Institute Genome Sequencing Center for Infectious Disease"/>
            <person name="Wu L."/>
            <person name="Ma J."/>
        </authorList>
    </citation>
    <scope>NUCLEOTIDE SEQUENCE [LARGE SCALE GENOMIC DNA]</scope>
    <source>
        <strain evidence="2">JCM 17563</strain>
    </source>
</reference>
<proteinExistence type="predicted"/>